<feature type="transmembrane region" description="Helical" evidence="7">
    <location>
        <begin position="135"/>
        <end position="153"/>
    </location>
</feature>
<name>A0A1T4PMA8_9ENTE</name>
<keyword evidence="5 7" id="KW-0472">Membrane</keyword>
<evidence type="ECO:0000313" key="9">
    <source>
        <dbReference type="EMBL" id="SJZ92695.1"/>
    </source>
</evidence>
<comment type="similarity">
    <text evidence="6">Belongs to the ThrE exporter (TC 2.A.79) family.</text>
</comment>
<dbReference type="InterPro" id="IPR010619">
    <property type="entry name" value="ThrE-like_N"/>
</dbReference>
<dbReference type="GO" id="GO:0015744">
    <property type="term" value="P:succinate transport"/>
    <property type="evidence" value="ECO:0007669"/>
    <property type="project" value="TreeGrafter"/>
</dbReference>
<evidence type="ECO:0000256" key="7">
    <source>
        <dbReference type="SAM" id="Phobius"/>
    </source>
</evidence>
<evidence type="ECO:0000259" key="8">
    <source>
        <dbReference type="Pfam" id="PF06738"/>
    </source>
</evidence>
<keyword evidence="10" id="KW-1185">Reference proteome</keyword>
<dbReference type="GO" id="GO:0022857">
    <property type="term" value="F:transmembrane transporter activity"/>
    <property type="evidence" value="ECO:0007669"/>
    <property type="project" value="InterPro"/>
</dbReference>
<accession>A0A1T4PMA8</accession>
<dbReference type="RefSeq" id="WP_144399554.1">
    <property type="nucleotide sequence ID" value="NZ_FUXI01000021.1"/>
</dbReference>
<comment type="subcellular location">
    <subcellularLocation>
        <location evidence="1">Cell membrane</location>
        <topology evidence="1">Multi-pass membrane protein</topology>
    </subcellularLocation>
</comment>
<sequence>MEEKVLEACLLAGRILMTNQAEMYRVEDTLMRIGRHSGFEVVCYTTQTGIFVGIDGKSNVRMTQITNRSINLDKITKINQLSREFVNNQRTLDELIECLKELEREQLFFPKWLEILSAAMISGSMMILFGGQLKGMPLTFLIGGVGYIVYLQMMKPLQVRFLGEFLVSFLVGVVVLFLSKQGIVQQTDVVLIGCVMPFVPGVAITNSVRDLLAGHLLSGVSRMSEATMTACAIGFGIAFAFQVV</sequence>
<dbReference type="PANTHER" id="PTHR34390:SF2">
    <property type="entry name" value="SUCCINATE TRANSPORTER SUBUNIT YJJP-RELATED"/>
    <property type="match status" value="1"/>
</dbReference>
<proteinExistence type="inferred from homology"/>
<dbReference type="PANTHER" id="PTHR34390">
    <property type="entry name" value="UPF0442 PROTEIN YJJB-RELATED"/>
    <property type="match status" value="1"/>
</dbReference>
<evidence type="ECO:0000256" key="3">
    <source>
        <dbReference type="ARBA" id="ARBA00022692"/>
    </source>
</evidence>
<dbReference type="EMBL" id="FUXI01000021">
    <property type="protein sequence ID" value="SJZ92695.1"/>
    <property type="molecule type" value="Genomic_DNA"/>
</dbReference>
<dbReference type="Proteomes" id="UP000190328">
    <property type="component" value="Unassembled WGS sequence"/>
</dbReference>
<feature type="transmembrane region" description="Helical" evidence="7">
    <location>
        <begin position="220"/>
        <end position="241"/>
    </location>
</feature>
<dbReference type="InterPro" id="IPR050539">
    <property type="entry name" value="ThrE_Dicarb/AminoAcid_Exp"/>
</dbReference>
<gene>
    <name evidence="9" type="ORF">SAMN02745116_01871</name>
</gene>
<dbReference type="OrthoDB" id="9813917at2"/>
<protein>
    <submittedName>
        <fullName evidence="9">Uncharacterized membrane protein YjjP, DUF1212 family</fullName>
    </submittedName>
</protein>
<feature type="domain" description="Threonine/serine exporter-like N-terminal" evidence="8">
    <location>
        <begin position="8"/>
        <end position="243"/>
    </location>
</feature>
<organism evidence="9 10">
    <name type="scientific">Pilibacter termitis</name>
    <dbReference type="NCBI Taxonomy" id="263852"/>
    <lineage>
        <taxon>Bacteria</taxon>
        <taxon>Bacillati</taxon>
        <taxon>Bacillota</taxon>
        <taxon>Bacilli</taxon>
        <taxon>Lactobacillales</taxon>
        <taxon>Enterococcaceae</taxon>
        <taxon>Pilibacter</taxon>
    </lineage>
</organism>
<evidence type="ECO:0000256" key="5">
    <source>
        <dbReference type="ARBA" id="ARBA00023136"/>
    </source>
</evidence>
<dbReference type="STRING" id="263852.SAMN02745116_01871"/>
<keyword evidence="4 7" id="KW-1133">Transmembrane helix</keyword>
<evidence type="ECO:0000313" key="10">
    <source>
        <dbReference type="Proteomes" id="UP000190328"/>
    </source>
</evidence>
<evidence type="ECO:0000256" key="6">
    <source>
        <dbReference type="ARBA" id="ARBA00034125"/>
    </source>
</evidence>
<reference evidence="9 10" key="1">
    <citation type="submission" date="2017-02" db="EMBL/GenBank/DDBJ databases">
        <authorList>
            <person name="Peterson S.W."/>
        </authorList>
    </citation>
    <scope>NUCLEOTIDE SEQUENCE [LARGE SCALE GENOMIC DNA]</scope>
    <source>
        <strain evidence="9 10">ATCC BAA-1030</strain>
    </source>
</reference>
<feature type="transmembrane region" description="Helical" evidence="7">
    <location>
        <begin position="165"/>
        <end position="183"/>
    </location>
</feature>
<keyword evidence="2" id="KW-1003">Cell membrane</keyword>
<evidence type="ECO:0000256" key="4">
    <source>
        <dbReference type="ARBA" id="ARBA00022989"/>
    </source>
</evidence>
<evidence type="ECO:0000256" key="2">
    <source>
        <dbReference type="ARBA" id="ARBA00022475"/>
    </source>
</evidence>
<evidence type="ECO:0000256" key="1">
    <source>
        <dbReference type="ARBA" id="ARBA00004651"/>
    </source>
</evidence>
<dbReference type="AlphaFoldDB" id="A0A1T4PMA8"/>
<feature type="transmembrane region" description="Helical" evidence="7">
    <location>
        <begin position="189"/>
        <end position="208"/>
    </location>
</feature>
<keyword evidence="3 7" id="KW-0812">Transmembrane</keyword>
<dbReference type="GO" id="GO:0005886">
    <property type="term" value="C:plasma membrane"/>
    <property type="evidence" value="ECO:0007669"/>
    <property type="project" value="UniProtKB-SubCell"/>
</dbReference>
<dbReference type="Pfam" id="PF06738">
    <property type="entry name" value="ThrE"/>
    <property type="match status" value="1"/>
</dbReference>